<dbReference type="EMBL" id="QNRE01000002">
    <property type="protein sequence ID" value="RBO93886.1"/>
    <property type="molecule type" value="Genomic_DNA"/>
</dbReference>
<dbReference type="Proteomes" id="UP000252586">
    <property type="component" value="Unassembled WGS sequence"/>
</dbReference>
<accession>A0A366DUW1</accession>
<gene>
    <name evidence="1" type="ORF">DFR74_102306</name>
</gene>
<dbReference type="OrthoDB" id="4570262at2"/>
<comment type="caution">
    <text evidence="1">The sequence shown here is derived from an EMBL/GenBank/DDBJ whole genome shotgun (WGS) entry which is preliminary data.</text>
</comment>
<evidence type="ECO:0000313" key="2">
    <source>
        <dbReference type="Proteomes" id="UP000252586"/>
    </source>
</evidence>
<proteinExistence type="predicted"/>
<sequence>MNGTTATGTYRAAVPETPDRRVTVYFEGPTADDTLVLEYAATSAEAWAFTTAALGAGLTVTIDGKVRPELPRLPCRSLWG</sequence>
<protein>
    <submittedName>
        <fullName evidence="1">Uncharacterized protein</fullName>
    </submittedName>
</protein>
<organism evidence="1 2">
    <name type="scientific">Nocardia puris</name>
    <dbReference type="NCBI Taxonomy" id="208602"/>
    <lineage>
        <taxon>Bacteria</taxon>
        <taxon>Bacillati</taxon>
        <taxon>Actinomycetota</taxon>
        <taxon>Actinomycetes</taxon>
        <taxon>Mycobacteriales</taxon>
        <taxon>Nocardiaceae</taxon>
        <taxon>Nocardia</taxon>
    </lineage>
</organism>
<keyword evidence="2" id="KW-1185">Reference proteome</keyword>
<evidence type="ECO:0000313" key="1">
    <source>
        <dbReference type="EMBL" id="RBO93886.1"/>
    </source>
</evidence>
<dbReference type="RefSeq" id="WP_067501933.1">
    <property type="nucleotide sequence ID" value="NZ_CP107943.1"/>
</dbReference>
<dbReference type="AlphaFoldDB" id="A0A366DUW1"/>
<reference evidence="1 2" key="1">
    <citation type="submission" date="2018-06" db="EMBL/GenBank/DDBJ databases">
        <title>Genomic Encyclopedia of Type Strains, Phase IV (KMG-IV): sequencing the most valuable type-strain genomes for metagenomic binning, comparative biology and taxonomic classification.</title>
        <authorList>
            <person name="Goeker M."/>
        </authorList>
    </citation>
    <scope>NUCLEOTIDE SEQUENCE [LARGE SCALE GENOMIC DNA]</scope>
    <source>
        <strain evidence="1 2">DSM 44599</strain>
    </source>
</reference>
<name>A0A366DUW1_9NOCA</name>